<evidence type="ECO:0000313" key="2">
    <source>
        <dbReference type="Proteomes" id="UP001500454"/>
    </source>
</evidence>
<evidence type="ECO:0008006" key="3">
    <source>
        <dbReference type="Google" id="ProtNLM"/>
    </source>
</evidence>
<dbReference type="RefSeq" id="WP_345227777.1">
    <property type="nucleotide sequence ID" value="NZ_BAABHA010000015.1"/>
</dbReference>
<sequence>MVVKVEEWRRLGGSHTLVGTTRREMVLVVSDCGTNIPPQFAANLQLNGSTSQSVSRLIPVQRGQTVTALLQATDANAGQTLVTTGNDTGVPGAQIWPRGNGAVEIEFTPPASLPDGTYYVTVTATDDACPVKGFSTQVVGFRVGNSPLKSRNQAARTLVSAYPNPFTDRVTFTLMRAADKAAVVLVVDQLGRVVDRLPAPAGSSPDVQVTWQPAAAVPAGVYLARFENGQQTARLLRVKP</sequence>
<gene>
    <name evidence="1" type="ORF">GCM10023186_43870</name>
</gene>
<proteinExistence type="predicted"/>
<dbReference type="NCBIfam" id="TIGR04183">
    <property type="entry name" value="Por_Secre_tail"/>
    <property type="match status" value="1"/>
</dbReference>
<keyword evidence="2" id="KW-1185">Reference proteome</keyword>
<dbReference type="Proteomes" id="UP001500454">
    <property type="component" value="Unassembled WGS sequence"/>
</dbReference>
<accession>A0ABP8JLM6</accession>
<comment type="caution">
    <text evidence="1">The sequence shown here is derived from an EMBL/GenBank/DDBJ whole genome shotgun (WGS) entry which is preliminary data.</text>
</comment>
<dbReference type="InterPro" id="IPR026444">
    <property type="entry name" value="Secre_tail"/>
</dbReference>
<protein>
    <recommendedName>
        <fullName evidence="3">T9SS type A sorting domain-containing protein</fullName>
    </recommendedName>
</protein>
<dbReference type="Gene3D" id="2.60.40.10">
    <property type="entry name" value="Immunoglobulins"/>
    <property type="match status" value="1"/>
</dbReference>
<name>A0ABP8JLM6_9BACT</name>
<dbReference type="InterPro" id="IPR013783">
    <property type="entry name" value="Ig-like_fold"/>
</dbReference>
<evidence type="ECO:0000313" key="1">
    <source>
        <dbReference type="EMBL" id="GAA4392881.1"/>
    </source>
</evidence>
<dbReference type="EMBL" id="BAABHA010000015">
    <property type="protein sequence ID" value="GAA4392881.1"/>
    <property type="molecule type" value="Genomic_DNA"/>
</dbReference>
<reference evidence="2" key="1">
    <citation type="journal article" date="2019" name="Int. J. Syst. Evol. Microbiol.">
        <title>The Global Catalogue of Microorganisms (GCM) 10K type strain sequencing project: providing services to taxonomists for standard genome sequencing and annotation.</title>
        <authorList>
            <consortium name="The Broad Institute Genomics Platform"/>
            <consortium name="The Broad Institute Genome Sequencing Center for Infectious Disease"/>
            <person name="Wu L."/>
            <person name="Ma J."/>
        </authorList>
    </citation>
    <scope>NUCLEOTIDE SEQUENCE [LARGE SCALE GENOMIC DNA]</scope>
    <source>
        <strain evidence="2">JCM 17924</strain>
    </source>
</reference>
<organism evidence="1 2">
    <name type="scientific">Hymenobacter koreensis</name>
    <dbReference type="NCBI Taxonomy" id="1084523"/>
    <lineage>
        <taxon>Bacteria</taxon>
        <taxon>Pseudomonadati</taxon>
        <taxon>Bacteroidota</taxon>
        <taxon>Cytophagia</taxon>
        <taxon>Cytophagales</taxon>
        <taxon>Hymenobacteraceae</taxon>
        <taxon>Hymenobacter</taxon>
    </lineage>
</organism>